<dbReference type="RefSeq" id="WP_271318557.1">
    <property type="nucleotide sequence ID" value="NZ_JAAGKO020000015.1"/>
</dbReference>
<comment type="caution">
    <text evidence="3">The sequence shown here is derived from an EMBL/GenBank/DDBJ whole genome shotgun (WGS) entry which is preliminary data.</text>
</comment>
<keyword evidence="4" id="KW-1185">Reference proteome</keyword>
<name>A0AA90GYX2_9ACTN</name>
<sequence length="74" mass="7714">MNASESDRAPEFPGFPGRPPGSAAELLDDCRRIAPRWPAAPRAAADPVPPSRIRGTTVPSATARTLAGMPEYGG</sequence>
<gene>
    <name evidence="2" type="ORF">POF43_012450</name>
    <name evidence="3" type="ORF">POF50_012645</name>
</gene>
<evidence type="ECO:0000313" key="4">
    <source>
        <dbReference type="Proteomes" id="UP001156398"/>
    </source>
</evidence>
<evidence type="ECO:0000256" key="1">
    <source>
        <dbReference type="SAM" id="MobiDB-lite"/>
    </source>
</evidence>
<feature type="region of interest" description="Disordered" evidence="1">
    <location>
        <begin position="38"/>
        <end position="74"/>
    </location>
</feature>
<organism evidence="3">
    <name type="scientific">Streptantibioticus silvisoli</name>
    <dbReference type="NCBI Taxonomy" id="2705255"/>
    <lineage>
        <taxon>Bacteria</taxon>
        <taxon>Bacillati</taxon>
        <taxon>Actinomycetota</taxon>
        <taxon>Actinomycetes</taxon>
        <taxon>Kitasatosporales</taxon>
        <taxon>Streptomycetaceae</taxon>
        <taxon>Streptantibioticus</taxon>
    </lineage>
</organism>
<evidence type="ECO:0000313" key="3">
    <source>
        <dbReference type="EMBL" id="MDI5970179.1"/>
    </source>
</evidence>
<evidence type="ECO:0000313" key="2">
    <source>
        <dbReference type="EMBL" id="MDI5963512.1"/>
    </source>
</evidence>
<reference evidence="3 4" key="1">
    <citation type="submission" date="2023-05" db="EMBL/GenBank/DDBJ databases">
        <title>Streptantibioticus silvisoli sp. nov., acidotolerant actinomycetes 1 from pine litter.</title>
        <authorList>
            <person name="Swiecimska M."/>
            <person name="Golinska P."/>
            <person name="Sangal V."/>
            <person name="Wachnowicz B."/>
            <person name="Goodfellow M."/>
        </authorList>
    </citation>
    <scope>NUCLEOTIDE SEQUENCE</scope>
    <source>
        <strain evidence="3">SL13</strain>
        <strain evidence="2 4">SL54</strain>
    </source>
</reference>
<feature type="compositionally biased region" description="Basic and acidic residues" evidence="1">
    <location>
        <begin position="1"/>
        <end position="10"/>
    </location>
</feature>
<dbReference type="EMBL" id="JAAGKO020000015">
    <property type="protein sequence ID" value="MDI5963512.1"/>
    <property type="molecule type" value="Genomic_DNA"/>
</dbReference>
<dbReference type="AlphaFoldDB" id="A0AA90GYX2"/>
<accession>A0AA90GYX2</accession>
<feature type="region of interest" description="Disordered" evidence="1">
    <location>
        <begin position="1"/>
        <end position="24"/>
    </location>
</feature>
<dbReference type="Proteomes" id="UP001156398">
    <property type="component" value="Unassembled WGS sequence"/>
</dbReference>
<proteinExistence type="predicted"/>
<protein>
    <submittedName>
        <fullName evidence="3">Uncharacterized protein</fullName>
    </submittedName>
</protein>
<dbReference type="EMBL" id="JABXJJ020000014">
    <property type="protein sequence ID" value="MDI5970179.1"/>
    <property type="molecule type" value="Genomic_DNA"/>
</dbReference>